<dbReference type="Proteomes" id="UP001165079">
    <property type="component" value="Unassembled WGS sequence"/>
</dbReference>
<evidence type="ECO:0000313" key="2">
    <source>
        <dbReference type="Proteomes" id="UP001165079"/>
    </source>
</evidence>
<dbReference type="AlphaFoldDB" id="A0A9W6SNC6"/>
<name>A0A9W6SNC6_9ACTN</name>
<evidence type="ECO:0000313" key="1">
    <source>
        <dbReference type="EMBL" id="GLZ78932.1"/>
    </source>
</evidence>
<organism evidence="1 2">
    <name type="scientific">Actinorhabdospora filicis</name>
    <dbReference type="NCBI Taxonomy" id="1785913"/>
    <lineage>
        <taxon>Bacteria</taxon>
        <taxon>Bacillati</taxon>
        <taxon>Actinomycetota</taxon>
        <taxon>Actinomycetes</taxon>
        <taxon>Micromonosporales</taxon>
        <taxon>Micromonosporaceae</taxon>
        <taxon>Actinorhabdospora</taxon>
    </lineage>
</organism>
<dbReference type="Gene3D" id="3.30.530.20">
    <property type="match status" value="1"/>
</dbReference>
<accession>A0A9W6SNC6</accession>
<proteinExistence type="predicted"/>
<dbReference type="InterPro" id="IPR023393">
    <property type="entry name" value="START-like_dom_sf"/>
</dbReference>
<protein>
    <submittedName>
        <fullName evidence="1">MxaD family protein</fullName>
    </submittedName>
</protein>
<dbReference type="SUPFAM" id="SSF55961">
    <property type="entry name" value="Bet v1-like"/>
    <property type="match status" value="1"/>
</dbReference>
<keyword evidence="2" id="KW-1185">Reference proteome</keyword>
<reference evidence="1" key="1">
    <citation type="submission" date="2023-03" db="EMBL/GenBank/DDBJ databases">
        <title>Actinorhabdospora filicis NBRC 111898.</title>
        <authorList>
            <person name="Ichikawa N."/>
            <person name="Sato H."/>
            <person name="Tonouchi N."/>
        </authorList>
    </citation>
    <scope>NUCLEOTIDE SEQUENCE</scope>
    <source>
        <strain evidence="1">NBRC 111898</strain>
    </source>
</reference>
<dbReference type="EMBL" id="BSTX01000002">
    <property type="protein sequence ID" value="GLZ78932.1"/>
    <property type="molecule type" value="Genomic_DNA"/>
</dbReference>
<gene>
    <name evidence="1" type="ORF">Afil01_37390</name>
</gene>
<comment type="caution">
    <text evidence="1">The sequence shown here is derived from an EMBL/GenBank/DDBJ whole genome shotgun (WGS) entry which is preliminary data.</text>
</comment>
<dbReference type="InterPro" id="IPR019587">
    <property type="entry name" value="Polyketide_cyclase/dehydratase"/>
</dbReference>
<sequence>MRDNPRVKPIDHSADTTASPATVYALLRDGSTWPLWSPLERFELQSPGEFEAEGPGAVRHFGTGRAHSIEEIVELVPDRRLSYVQLEGLPLRDHRADIDITPTAGGCRVRWRSTFKARVPGTGWIYRAALDRFTGRCVRGFAVYAAEHDVTVS</sequence>
<dbReference type="CDD" id="cd07821">
    <property type="entry name" value="PYR_PYL_RCAR_like"/>
    <property type="match status" value="1"/>
</dbReference>
<dbReference type="Pfam" id="PF10604">
    <property type="entry name" value="Polyketide_cyc2"/>
    <property type="match status" value="1"/>
</dbReference>